<feature type="transmembrane region" description="Helical" evidence="8">
    <location>
        <begin position="123"/>
        <end position="145"/>
    </location>
</feature>
<evidence type="ECO:0000313" key="12">
    <source>
        <dbReference type="EMBL" id="MFC6904604.1"/>
    </source>
</evidence>
<dbReference type="PANTHER" id="PTHR30221">
    <property type="entry name" value="SMALL-CONDUCTANCE MECHANOSENSITIVE CHANNEL"/>
    <property type="match status" value="1"/>
</dbReference>
<protein>
    <submittedName>
        <fullName evidence="12">Mechanosensitive ion channel family protein</fullName>
    </submittedName>
</protein>
<dbReference type="SUPFAM" id="SSF82689">
    <property type="entry name" value="Mechanosensitive channel protein MscS (YggB), C-terminal domain"/>
    <property type="match status" value="1"/>
</dbReference>
<feature type="domain" description="Mechanosensitive ion channel MscS C-terminal" evidence="10">
    <location>
        <begin position="244"/>
        <end position="327"/>
    </location>
</feature>
<sequence length="357" mass="38829">MQRLAELLIPFSLPVQVLIVLLGSVATAKVIELTGRWIAQSVETTPGSIRRIVLREIYAPLYVSVFLFGLLLSFQIIGAPVLSILESVVLSAIIVLWTRAGIHAGSESLEAAKQRDDQYEFAPVFKNLWSAAVVVVAVFSLLLVWNVDITPLLASAGVLGVVIGFAAQDAIANFVGGVALYFDDTYKIGDFIVLESGEKGSVSDIGIRSTTLLTPDRVMITIPNAVLNSAQVRNESAPKRHKRVRIPIEVEYGTDTEAVEGILQSIAAESKGVLSAPPPTVLFQGFGDSALQYELHIFVSHPLREPRVIDRINREVYRRFAEAGIGIPFPQREITLRDGDESLGTVRDGSTPDSEPE</sequence>
<dbReference type="InterPro" id="IPR023408">
    <property type="entry name" value="MscS_beta-dom_sf"/>
</dbReference>
<keyword evidence="3" id="KW-1003">Cell membrane</keyword>
<comment type="caution">
    <text evidence="12">The sequence shown here is derived from an EMBL/GenBank/DDBJ whole genome shotgun (WGS) entry which is preliminary data.</text>
</comment>
<reference evidence="12 13" key="1">
    <citation type="journal article" date="2019" name="Int. J. Syst. Evol. Microbiol.">
        <title>The Global Catalogue of Microorganisms (GCM) 10K type strain sequencing project: providing services to taxonomists for standard genome sequencing and annotation.</title>
        <authorList>
            <consortium name="The Broad Institute Genomics Platform"/>
            <consortium name="The Broad Institute Genome Sequencing Center for Infectious Disease"/>
            <person name="Wu L."/>
            <person name="Ma J."/>
        </authorList>
    </citation>
    <scope>NUCLEOTIDE SEQUENCE [LARGE SCALE GENOMIC DNA]</scope>
    <source>
        <strain evidence="12 13">CGMCC 1.3240</strain>
    </source>
</reference>
<comment type="subcellular location">
    <subcellularLocation>
        <location evidence="1">Cell membrane</location>
        <topology evidence="1">Multi-pass membrane protein</topology>
    </subcellularLocation>
</comment>
<feature type="domain" description="Mechanosensitive ion channel transmembrane helices 2/3" evidence="11">
    <location>
        <begin position="132"/>
        <end position="168"/>
    </location>
</feature>
<dbReference type="PANTHER" id="PTHR30221:SF1">
    <property type="entry name" value="SMALL-CONDUCTANCE MECHANOSENSITIVE CHANNEL"/>
    <property type="match status" value="1"/>
</dbReference>
<dbReference type="Gene3D" id="2.30.30.60">
    <property type="match status" value="1"/>
</dbReference>
<dbReference type="InterPro" id="IPR011014">
    <property type="entry name" value="MscS_channel_TM-2"/>
</dbReference>
<dbReference type="Gene3D" id="1.10.287.1260">
    <property type="match status" value="1"/>
</dbReference>
<evidence type="ECO:0000256" key="1">
    <source>
        <dbReference type="ARBA" id="ARBA00004651"/>
    </source>
</evidence>
<evidence type="ECO:0000256" key="2">
    <source>
        <dbReference type="ARBA" id="ARBA00008017"/>
    </source>
</evidence>
<dbReference type="InterPro" id="IPR045275">
    <property type="entry name" value="MscS_archaea/bacteria_type"/>
</dbReference>
<keyword evidence="5 8" id="KW-1133">Transmembrane helix</keyword>
<keyword evidence="4 8" id="KW-0812">Transmembrane</keyword>
<dbReference type="SUPFAM" id="SSF82861">
    <property type="entry name" value="Mechanosensitive channel protein MscS (YggB), transmembrane region"/>
    <property type="match status" value="1"/>
</dbReference>
<evidence type="ECO:0000256" key="4">
    <source>
        <dbReference type="ARBA" id="ARBA00022692"/>
    </source>
</evidence>
<dbReference type="Pfam" id="PF21082">
    <property type="entry name" value="MS_channel_3rd"/>
    <property type="match status" value="1"/>
</dbReference>
<feature type="domain" description="Mechanosensitive ion channel MscS" evidence="9">
    <location>
        <begin position="169"/>
        <end position="235"/>
    </location>
</feature>
<evidence type="ECO:0000256" key="8">
    <source>
        <dbReference type="SAM" id="Phobius"/>
    </source>
</evidence>
<dbReference type="InterPro" id="IPR010920">
    <property type="entry name" value="LSM_dom_sf"/>
</dbReference>
<gene>
    <name evidence="12" type="ORF">ACFQGH_05260</name>
</gene>
<dbReference type="RefSeq" id="WP_340603109.1">
    <property type="nucleotide sequence ID" value="NZ_JBBMXV010000001.1"/>
</dbReference>
<evidence type="ECO:0000256" key="7">
    <source>
        <dbReference type="SAM" id="MobiDB-lite"/>
    </source>
</evidence>
<dbReference type="InterPro" id="IPR049278">
    <property type="entry name" value="MS_channel_C"/>
</dbReference>
<evidence type="ECO:0000256" key="3">
    <source>
        <dbReference type="ARBA" id="ARBA00022475"/>
    </source>
</evidence>
<dbReference type="Pfam" id="PF00924">
    <property type="entry name" value="MS_channel_2nd"/>
    <property type="match status" value="1"/>
</dbReference>
<evidence type="ECO:0000313" key="13">
    <source>
        <dbReference type="Proteomes" id="UP001596312"/>
    </source>
</evidence>
<dbReference type="EMBL" id="JBHSXQ010000001">
    <property type="protein sequence ID" value="MFC6904604.1"/>
    <property type="molecule type" value="Genomic_DNA"/>
</dbReference>
<dbReference type="InterPro" id="IPR006685">
    <property type="entry name" value="MscS_channel_2nd"/>
</dbReference>
<feature type="transmembrane region" description="Helical" evidence="8">
    <location>
        <begin position="12"/>
        <end position="31"/>
    </location>
</feature>
<feature type="transmembrane region" description="Helical" evidence="8">
    <location>
        <begin position="83"/>
        <end position="102"/>
    </location>
</feature>
<comment type="similarity">
    <text evidence="2">Belongs to the MscS (TC 1.A.23) family.</text>
</comment>
<evidence type="ECO:0000256" key="5">
    <source>
        <dbReference type="ARBA" id="ARBA00022989"/>
    </source>
</evidence>
<dbReference type="Gene3D" id="3.30.70.100">
    <property type="match status" value="1"/>
</dbReference>
<dbReference type="Proteomes" id="UP001596312">
    <property type="component" value="Unassembled WGS sequence"/>
</dbReference>
<evidence type="ECO:0000259" key="9">
    <source>
        <dbReference type="Pfam" id="PF00924"/>
    </source>
</evidence>
<evidence type="ECO:0000259" key="10">
    <source>
        <dbReference type="Pfam" id="PF21082"/>
    </source>
</evidence>
<dbReference type="AlphaFoldDB" id="A0ABD5V6N6"/>
<evidence type="ECO:0000256" key="6">
    <source>
        <dbReference type="ARBA" id="ARBA00023136"/>
    </source>
</evidence>
<accession>A0ABD5V6N6</accession>
<feature type="transmembrane region" description="Helical" evidence="8">
    <location>
        <begin position="157"/>
        <end position="182"/>
    </location>
</feature>
<keyword evidence="6 8" id="KW-0472">Membrane</keyword>
<organism evidence="12 13">
    <name type="scientific">Halalkalicoccus tibetensis</name>
    <dbReference type="NCBI Taxonomy" id="175632"/>
    <lineage>
        <taxon>Archaea</taxon>
        <taxon>Methanobacteriati</taxon>
        <taxon>Methanobacteriota</taxon>
        <taxon>Stenosarchaea group</taxon>
        <taxon>Halobacteria</taxon>
        <taxon>Halobacteriales</taxon>
        <taxon>Halococcaceae</taxon>
        <taxon>Halalkalicoccus</taxon>
    </lineage>
</organism>
<name>A0ABD5V6N6_9EURY</name>
<dbReference type="GO" id="GO:0005886">
    <property type="term" value="C:plasma membrane"/>
    <property type="evidence" value="ECO:0007669"/>
    <property type="project" value="UniProtKB-SubCell"/>
</dbReference>
<dbReference type="SUPFAM" id="SSF50182">
    <property type="entry name" value="Sm-like ribonucleoproteins"/>
    <property type="match status" value="1"/>
</dbReference>
<proteinExistence type="inferred from homology"/>
<dbReference type="InterPro" id="IPR049142">
    <property type="entry name" value="MS_channel_1st"/>
</dbReference>
<dbReference type="InterPro" id="IPR011066">
    <property type="entry name" value="MscS_channel_C_sf"/>
</dbReference>
<dbReference type="Pfam" id="PF21088">
    <property type="entry name" value="MS_channel_1st"/>
    <property type="match status" value="1"/>
</dbReference>
<evidence type="ECO:0000259" key="11">
    <source>
        <dbReference type="Pfam" id="PF21088"/>
    </source>
</evidence>
<feature type="region of interest" description="Disordered" evidence="7">
    <location>
        <begin position="338"/>
        <end position="357"/>
    </location>
</feature>
<feature type="transmembrane region" description="Helical" evidence="8">
    <location>
        <begin position="57"/>
        <end position="77"/>
    </location>
</feature>
<keyword evidence="13" id="KW-1185">Reference proteome</keyword>